<dbReference type="InterPro" id="IPR038973">
    <property type="entry name" value="MutL/Mlh/Pms-like"/>
</dbReference>
<dbReference type="EMBL" id="BMPZ01000003">
    <property type="protein sequence ID" value="GGI79149.1"/>
    <property type="molecule type" value="Genomic_DNA"/>
</dbReference>
<dbReference type="SMART" id="SM01340">
    <property type="entry name" value="DNA_mis_repair"/>
    <property type="match status" value="1"/>
</dbReference>
<dbReference type="AlphaFoldDB" id="A0A917N8X3"/>
<dbReference type="FunFam" id="3.30.565.10:FF:000003">
    <property type="entry name" value="DNA mismatch repair endonuclease MutL"/>
    <property type="match status" value="1"/>
</dbReference>
<dbReference type="PANTHER" id="PTHR10073">
    <property type="entry name" value="DNA MISMATCH REPAIR PROTEIN MLH, PMS, MUTL"/>
    <property type="match status" value="1"/>
</dbReference>
<dbReference type="NCBIfam" id="TIGR00585">
    <property type="entry name" value="mutl"/>
    <property type="match status" value="1"/>
</dbReference>
<dbReference type="GO" id="GO:0005524">
    <property type="term" value="F:ATP binding"/>
    <property type="evidence" value="ECO:0007669"/>
    <property type="project" value="InterPro"/>
</dbReference>
<dbReference type="NCBIfam" id="NF000948">
    <property type="entry name" value="PRK00095.1-1"/>
    <property type="match status" value="1"/>
</dbReference>
<evidence type="ECO:0000256" key="2">
    <source>
        <dbReference type="ARBA" id="ARBA00021975"/>
    </source>
</evidence>
<feature type="domain" description="MutL C-terminal dimerisation" evidence="7">
    <location>
        <begin position="487"/>
        <end position="622"/>
    </location>
</feature>
<dbReference type="InterPro" id="IPR002099">
    <property type="entry name" value="MutL/Mlh/PMS"/>
</dbReference>
<dbReference type="GO" id="GO:0030983">
    <property type="term" value="F:mismatched DNA binding"/>
    <property type="evidence" value="ECO:0007669"/>
    <property type="project" value="InterPro"/>
</dbReference>
<dbReference type="InterPro" id="IPR036890">
    <property type="entry name" value="HATPase_C_sf"/>
</dbReference>
<evidence type="ECO:0000256" key="4">
    <source>
        <dbReference type="ARBA" id="ARBA00023204"/>
    </source>
</evidence>
<evidence type="ECO:0000256" key="1">
    <source>
        <dbReference type="ARBA" id="ARBA00006082"/>
    </source>
</evidence>
<dbReference type="InterPro" id="IPR014790">
    <property type="entry name" value="MutL_C"/>
</dbReference>
<keyword evidence="3 5" id="KW-0227">DNA damage</keyword>
<dbReference type="GO" id="GO:0016887">
    <property type="term" value="F:ATP hydrolysis activity"/>
    <property type="evidence" value="ECO:0007669"/>
    <property type="project" value="InterPro"/>
</dbReference>
<gene>
    <name evidence="5 9" type="primary">mutL</name>
    <name evidence="9" type="ORF">GCM10009332_15640</name>
</gene>
<organism evidence="9 10">
    <name type="scientific">Shewanella gelidii</name>
    <dbReference type="NCBI Taxonomy" id="1642821"/>
    <lineage>
        <taxon>Bacteria</taxon>
        <taxon>Pseudomonadati</taxon>
        <taxon>Pseudomonadota</taxon>
        <taxon>Gammaproteobacteria</taxon>
        <taxon>Alteromonadales</taxon>
        <taxon>Shewanellaceae</taxon>
        <taxon>Shewanella</taxon>
    </lineage>
</organism>
<dbReference type="GO" id="GO:0032300">
    <property type="term" value="C:mismatch repair complex"/>
    <property type="evidence" value="ECO:0007669"/>
    <property type="project" value="InterPro"/>
</dbReference>
<dbReference type="SMART" id="SM00853">
    <property type="entry name" value="MutL_C"/>
    <property type="match status" value="1"/>
</dbReference>
<dbReference type="InterPro" id="IPR014762">
    <property type="entry name" value="DNA_mismatch_repair_CS"/>
</dbReference>
<dbReference type="CDD" id="cd16926">
    <property type="entry name" value="HATPase_MutL-MLH-PMS-like"/>
    <property type="match status" value="1"/>
</dbReference>
<dbReference type="SUPFAM" id="SSF54211">
    <property type="entry name" value="Ribosomal protein S5 domain 2-like"/>
    <property type="match status" value="1"/>
</dbReference>
<dbReference type="GO" id="GO:0006298">
    <property type="term" value="P:mismatch repair"/>
    <property type="evidence" value="ECO:0007669"/>
    <property type="project" value="UniProtKB-UniRule"/>
</dbReference>
<name>A0A917N8X3_9GAMM</name>
<reference evidence="9" key="2">
    <citation type="submission" date="2020-09" db="EMBL/GenBank/DDBJ databases">
        <authorList>
            <person name="Sun Q."/>
            <person name="Ohkuma M."/>
        </authorList>
    </citation>
    <scope>NUCLEOTIDE SEQUENCE</scope>
    <source>
        <strain evidence="9">JCM 30804</strain>
    </source>
</reference>
<dbReference type="CDD" id="cd03482">
    <property type="entry name" value="MutL_Trans_MutL"/>
    <property type="match status" value="1"/>
</dbReference>
<comment type="similarity">
    <text evidence="1 5">Belongs to the DNA mismatch repair MutL/HexB family.</text>
</comment>
<evidence type="ECO:0000256" key="6">
    <source>
        <dbReference type="SAM" id="MobiDB-lite"/>
    </source>
</evidence>
<feature type="region of interest" description="Disordered" evidence="6">
    <location>
        <begin position="344"/>
        <end position="445"/>
    </location>
</feature>
<evidence type="ECO:0000259" key="7">
    <source>
        <dbReference type="SMART" id="SM00853"/>
    </source>
</evidence>
<dbReference type="InterPro" id="IPR013507">
    <property type="entry name" value="DNA_mismatch_S5_2-like"/>
</dbReference>
<comment type="function">
    <text evidence="5">This protein is involved in the repair of mismatches in DNA. It is required for dam-dependent methyl-directed DNA mismatch repair. May act as a 'molecular matchmaker', a protein that promotes the formation of a stable complex between two or more DNA-binding proteins in an ATP-dependent manner without itself being part of a final effector complex.</text>
</comment>
<accession>A0A917N8X3</accession>
<dbReference type="PANTHER" id="PTHR10073:SF12">
    <property type="entry name" value="DNA MISMATCH REPAIR PROTEIN MLH1"/>
    <property type="match status" value="1"/>
</dbReference>
<dbReference type="Gene3D" id="3.30.565.10">
    <property type="entry name" value="Histidine kinase-like ATPase, C-terminal domain"/>
    <property type="match status" value="1"/>
</dbReference>
<evidence type="ECO:0000313" key="10">
    <source>
        <dbReference type="Proteomes" id="UP000613743"/>
    </source>
</evidence>
<reference evidence="9" key="1">
    <citation type="journal article" date="2014" name="Int. J. Syst. Evol. Microbiol.">
        <title>Complete genome sequence of Corynebacterium casei LMG S-19264T (=DSM 44701T), isolated from a smear-ripened cheese.</title>
        <authorList>
            <consortium name="US DOE Joint Genome Institute (JGI-PGF)"/>
            <person name="Walter F."/>
            <person name="Albersmeier A."/>
            <person name="Kalinowski J."/>
            <person name="Ruckert C."/>
        </authorList>
    </citation>
    <scope>NUCLEOTIDE SEQUENCE</scope>
    <source>
        <strain evidence="9">JCM 30804</strain>
    </source>
</reference>
<dbReference type="SUPFAM" id="SSF118116">
    <property type="entry name" value="DNA mismatch repair protein MutL"/>
    <property type="match status" value="1"/>
</dbReference>
<dbReference type="Gene3D" id="3.30.1370.100">
    <property type="entry name" value="MutL, C-terminal domain, regulatory subdomain"/>
    <property type="match status" value="1"/>
</dbReference>
<dbReference type="SUPFAM" id="SSF55874">
    <property type="entry name" value="ATPase domain of HSP90 chaperone/DNA topoisomerase II/histidine kinase"/>
    <property type="match status" value="1"/>
</dbReference>
<dbReference type="Proteomes" id="UP000613743">
    <property type="component" value="Unassembled WGS sequence"/>
</dbReference>
<evidence type="ECO:0000256" key="3">
    <source>
        <dbReference type="ARBA" id="ARBA00022763"/>
    </source>
</evidence>
<feature type="domain" description="DNA mismatch repair protein S5" evidence="8">
    <location>
        <begin position="212"/>
        <end position="335"/>
    </location>
</feature>
<dbReference type="InterPro" id="IPR020568">
    <property type="entry name" value="Ribosomal_Su5_D2-typ_SF"/>
</dbReference>
<comment type="caution">
    <text evidence="9">The sequence shown here is derived from an EMBL/GenBank/DDBJ whole genome shotgun (WGS) entry which is preliminary data.</text>
</comment>
<dbReference type="Gene3D" id="3.30.230.10">
    <property type="match status" value="1"/>
</dbReference>
<keyword evidence="10" id="KW-1185">Reference proteome</keyword>
<dbReference type="RefSeq" id="WP_188919585.1">
    <property type="nucleotide sequence ID" value="NZ_BMPZ01000003.1"/>
</dbReference>
<evidence type="ECO:0000256" key="5">
    <source>
        <dbReference type="HAMAP-Rule" id="MF_00149"/>
    </source>
</evidence>
<dbReference type="GO" id="GO:0140664">
    <property type="term" value="F:ATP-dependent DNA damage sensor activity"/>
    <property type="evidence" value="ECO:0007669"/>
    <property type="project" value="InterPro"/>
</dbReference>
<dbReference type="InterPro" id="IPR037198">
    <property type="entry name" value="MutL_C_sf"/>
</dbReference>
<evidence type="ECO:0000313" key="9">
    <source>
        <dbReference type="EMBL" id="GGI79149.1"/>
    </source>
</evidence>
<dbReference type="InterPro" id="IPR014721">
    <property type="entry name" value="Ribsml_uS5_D2-typ_fold_subgr"/>
</dbReference>
<dbReference type="PROSITE" id="PS00058">
    <property type="entry name" value="DNA_MISMATCH_REPAIR_1"/>
    <property type="match status" value="1"/>
</dbReference>
<keyword evidence="4 5" id="KW-0234">DNA repair</keyword>
<dbReference type="Pfam" id="PF01119">
    <property type="entry name" value="DNA_mis_repair"/>
    <property type="match status" value="1"/>
</dbReference>
<feature type="compositionally biased region" description="Polar residues" evidence="6">
    <location>
        <begin position="367"/>
        <end position="380"/>
    </location>
</feature>
<evidence type="ECO:0000259" key="8">
    <source>
        <dbReference type="SMART" id="SM01340"/>
    </source>
</evidence>
<feature type="compositionally biased region" description="Basic and acidic residues" evidence="6">
    <location>
        <begin position="402"/>
        <end position="421"/>
    </location>
</feature>
<dbReference type="HAMAP" id="MF_00149">
    <property type="entry name" value="DNA_mis_repair"/>
    <property type="match status" value="1"/>
</dbReference>
<dbReference type="InterPro" id="IPR042121">
    <property type="entry name" value="MutL_C_regsub"/>
</dbReference>
<dbReference type="Pfam" id="PF08676">
    <property type="entry name" value="MutL_C"/>
    <property type="match status" value="1"/>
</dbReference>
<proteinExistence type="inferred from homology"/>
<dbReference type="Pfam" id="PF13589">
    <property type="entry name" value="HATPase_c_3"/>
    <property type="match status" value="1"/>
</dbReference>
<dbReference type="InterPro" id="IPR020667">
    <property type="entry name" value="DNA_mismatch_repair_MutL"/>
</dbReference>
<protein>
    <recommendedName>
        <fullName evidence="2 5">DNA mismatch repair protein MutL</fullName>
    </recommendedName>
</protein>
<sequence>MAIEVLPPQLANQIAAGEVVERPASVIKELVENSIDAGATRIDIDIEKGGSKLIRIRDNGCGIEKDQLALALSRHATSKLHSLDDLDAILSFGFRGEALASISSVSRLTLTSRTKEQTEAWQAYAEGSQMAVKVTPAAHPEGTTIEAVALFFNTPARRRFLKSDKTEFTHIDEWLKRIAMAQPKVHFTLQHNGKSVRNYRAANTQLQFIQRLGQISSRSFAEHALHVDCQHNDLRLSGYLQAPSHFDVNATQLDVHYFYVNGRLVRDRLINHAVRQAFSFAESRGDAKLPCYVMMLDLDPHQVDVNVHPAKHEVRFHQARYIHDFILQALQSAIAEAHSLAFDGGNEQPIEKDIGSRTGQGQTTQTSNHAQAMENSQASADSLPGPAKSFSAIPQSTCVQEPPRRLYEAKDSDSQSDENARKLSRQHQMSSFPAAQKGREQHADLPSQAAIDSYCQLIRPLQPRNHDAASTQRNEQANPPAESFMLMPPLLDGQWWVMVEGGRLNLLPLSRVAFKVVERDIRNKWQNGLVAQPLLMPTSVPLDKDWVETLTQQESLLRQMGVELSIRHQQLIIKKVPSYLRNAKLATVVPELLQWLRYELPAEEAVIAWLAKFGSQDFQQAQILWQGFQSLPAPTQQALKDEAIELPWEQWIKEQLSDTK</sequence>